<organism evidence="4 5">
    <name type="scientific">Dawidia soli</name>
    <dbReference type="NCBI Taxonomy" id="2782352"/>
    <lineage>
        <taxon>Bacteria</taxon>
        <taxon>Pseudomonadati</taxon>
        <taxon>Bacteroidota</taxon>
        <taxon>Cytophagia</taxon>
        <taxon>Cytophagales</taxon>
        <taxon>Chryseotaleaceae</taxon>
        <taxon>Dawidia</taxon>
    </lineage>
</organism>
<dbReference type="InterPro" id="IPR013549">
    <property type="entry name" value="DUF1731"/>
</dbReference>
<proteinExistence type="inferred from homology"/>
<dbReference type="EMBL" id="JAHESC010000040">
    <property type="protein sequence ID" value="MBT1689415.1"/>
    <property type="molecule type" value="Genomic_DNA"/>
</dbReference>
<dbReference type="PANTHER" id="PTHR11092:SF0">
    <property type="entry name" value="EPIMERASE FAMILY PROTEIN SDR39U1"/>
    <property type="match status" value="1"/>
</dbReference>
<evidence type="ECO:0000256" key="1">
    <source>
        <dbReference type="ARBA" id="ARBA00009353"/>
    </source>
</evidence>
<dbReference type="CDD" id="cd05242">
    <property type="entry name" value="SDR_a8"/>
    <property type="match status" value="1"/>
</dbReference>
<comment type="caution">
    <text evidence="4">The sequence shown here is derived from an EMBL/GenBank/DDBJ whole genome shotgun (WGS) entry which is preliminary data.</text>
</comment>
<dbReference type="NCBIfam" id="TIGR01777">
    <property type="entry name" value="yfcH"/>
    <property type="match status" value="1"/>
</dbReference>
<dbReference type="Pfam" id="PF01370">
    <property type="entry name" value="Epimerase"/>
    <property type="match status" value="1"/>
</dbReference>
<name>A0AAP2DEQ3_9BACT</name>
<dbReference type="SUPFAM" id="SSF51735">
    <property type="entry name" value="NAD(P)-binding Rossmann-fold domains"/>
    <property type="match status" value="1"/>
</dbReference>
<evidence type="ECO:0000313" key="4">
    <source>
        <dbReference type="EMBL" id="MBT1689415.1"/>
    </source>
</evidence>
<dbReference type="Pfam" id="PF08338">
    <property type="entry name" value="DUF1731"/>
    <property type="match status" value="1"/>
</dbReference>
<gene>
    <name evidence="4" type="ORF">KK078_22815</name>
</gene>
<evidence type="ECO:0000313" key="5">
    <source>
        <dbReference type="Proteomes" id="UP001319180"/>
    </source>
</evidence>
<dbReference type="InterPro" id="IPR001509">
    <property type="entry name" value="Epimerase_deHydtase"/>
</dbReference>
<dbReference type="Proteomes" id="UP001319180">
    <property type="component" value="Unassembled WGS sequence"/>
</dbReference>
<sequence>MTAKNILITGASGLIGSHLTELLQREGRQVSHLSRSNRGNKTTTFLWDVAQAKLDVAALPGTDTIVHLAGASVGDKRWTDSYKREILESRTLSTRLLYDTLRQQPHGVKTFVSASAIGYYGFEDNDTLLTEARPAGKDFMAQVTRAWEEEVDRIATLGIRVVKIRIGIVLAAEGGALEQMAKPVKFFVGAPLGTGRQNVSWIHINDICRMFMKAIDDEAMHGPYNGTGPYAVTNRELTHAIGKAMGRPVFMPPVPGVVLRALIGQMAEVVLTGSRVSSEKIQQEGFQFQFKTLESALKDLLH</sequence>
<feature type="domain" description="NAD-dependent epimerase/dehydratase" evidence="2">
    <location>
        <begin position="6"/>
        <end position="217"/>
    </location>
</feature>
<feature type="domain" description="DUF1731" evidence="3">
    <location>
        <begin position="254"/>
        <end position="300"/>
    </location>
</feature>
<evidence type="ECO:0000259" key="3">
    <source>
        <dbReference type="Pfam" id="PF08338"/>
    </source>
</evidence>
<dbReference type="InterPro" id="IPR010099">
    <property type="entry name" value="SDR39U1"/>
</dbReference>
<reference evidence="4 5" key="1">
    <citation type="submission" date="2021-05" db="EMBL/GenBank/DDBJ databases">
        <title>A Polyphasic approach of four new species of the genus Ohtaekwangia: Ohtaekwangia histidinii sp. nov., Ohtaekwangia cretensis sp. nov., Ohtaekwangia indiensis sp. nov., Ohtaekwangia reichenbachii sp. nov. from diverse environment.</title>
        <authorList>
            <person name="Octaviana S."/>
        </authorList>
    </citation>
    <scope>NUCLEOTIDE SEQUENCE [LARGE SCALE GENOMIC DNA]</scope>
    <source>
        <strain evidence="4 5">PWU37</strain>
    </source>
</reference>
<dbReference type="PANTHER" id="PTHR11092">
    <property type="entry name" value="SUGAR NUCLEOTIDE EPIMERASE RELATED"/>
    <property type="match status" value="1"/>
</dbReference>
<dbReference type="RefSeq" id="WP_254092639.1">
    <property type="nucleotide sequence ID" value="NZ_JAHESC010000040.1"/>
</dbReference>
<accession>A0AAP2DEQ3</accession>
<dbReference type="InterPro" id="IPR036291">
    <property type="entry name" value="NAD(P)-bd_dom_sf"/>
</dbReference>
<keyword evidence="5" id="KW-1185">Reference proteome</keyword>
<dbReference type="AlphaFoldDB" id="A0AAP2DEQ3"/>
<protein>
    <submittedName>
        <fullName evidence="4">TIGR01777 family oxidoreductase</fullName>
    </submittedName>
</protein>
<dbReference type="Gene3D" id="3.40.50.720">
    <property type="entry name" value="NAD(P)-binding Rossmann-like Domain"/>
    <property type="match status" value="1"/>
</dbReference>
<comment type="similarity">
    <text evidence="1">Belongs to the NAD(P)-dependent epimerase/dehydratase family. SDR39U1 subfamily.</text>
</comment>
<evidence type="ECO:0000259" key="2">
    <source>
        <dbReference type="Pfam" id="PF01370"/>
    </source>
</evidence>